<accession>A0A0N4U1F4</accession>
<reference evidence="3 5" key="2">
    <citation type="submission" date="2018-11" db="EMBL/GenBank/DDBJ databases">
        <authorList>
            <consortium name="Pathogen Informatics"/>
        </authorList>
    </citation>
    <scope>NUCLEOTIDE SEQUENCE [LARGE SCALE GENOMIC DNA]</scope>
</reference>
<keyword evidence="5" id="KW-1185">Reference proteome</keyword>
<evidence type="ECO:0000313" key="3">
    <source>
        <dbReference type="EMBL" id="VDN54819.1"/>
    </source>
</evidence>
<dbReference type="Proteomes" id="UP000038040">
    <property type="component" value="Unplaced"/>
</dbReference>
<dbReference type="SUPFAM" id="SSF46934">
    <property type="entry name" value="UBA-like"/>
    <property type="match status" value="1"/>
</dbReference>
<evidence type="ECO:0000313" key="6">
    <source>
        <dbReference type="WBParaSite" id="DME_0000043201-mRNA-1"/>
    </source>
</evidence>
<feature type="compositionally biased region" description="Polar residues" evidence="1">
    <location>
        <begin position="730"/>
        <end position="739"/>
    </location>
</feature>
<feature type="compositionally biased region" description="Acidic residues" evidence="1">
    <location>
        <begin position="656"/>
        <end position="668"/>
    </location>
</feature>
<dbReference type="WBParaSite" id="DME_0000043201-mRNA-1">
    <property type="protein sequence ID" value="DME_0000043201-mRNA-1"/>
    <property type="gene ID" value="DME_0000043201"/>
</dbReference>
<sequence length="765" mass="88198">MNFAENFASEYIHSILDFILAGNPIFMEPKRVNRIDLKISSENAVKFDSFSFISLRKQIYDSEKEKIISDWSKGNMLFESILQSSFETFWSTILHSNFFDIIDSYLESYPRPWEYEKLNNHLNSDLKLCSVVEEIYRKGLLLVVRLLIYQENEELFLDRDFHSELLFNSQLLSLDRLLKVVAIYSSSNRDMINWIIKKCLESCPQLGDELLNQAYVSELEMENVVSGCEQIMNISQPVDSTQNLDSQIIFFLETGIEILGNLSALISFLPHISFECISNCFLSLPSIIERLDACFSLSKCTSVIKNMPMIRKIISLMDIIRYHAIELFHSFLSIHPKVDNLACVIRKTFASERFIFYFNQLYPLNVILDGLYESGIYKDCDIRAMNILLNDISLRQINNISEEYRNNGMFINLGRTNDEKIQSIMNNLVDMLPHYSIHFIHLCLRHFGYNEEETTNALLCTDLLPLDLRALLNVEFNQEKLTTISAKNIVYFSDSNDCNSNENLILSPSPQNASNSKSNCLHKVTDNDNGNELSDLETIWNRLERIALICTNSSTNACPVSRESDSTCKETFLKRNRLEVFHIPEREKIALRPTYQKYRYVEEASSENNDCYDDEYDDAFGDRQLYNTIDFGDDDGLQKEEILDGVEPNRNHLIEESDNDIFSDDDQQENVGEGTKSNKKKSKFIMPIVEKNVPTSHIAANIGDNNKNDKGDLNKKENKASGSKRFPADTKNSSYTGGRQRQLKERHKGSSRRYLADKKRGSGMF</sequence>
<dbReference type="Gene3D" id="1.10.8.10">
    <property type="entry name" value="DNA helicase RuvA subunit, C-terminal domain"/>
    <property type="match status" value="1"/>
</dbReference>
<name>A0A0N4U1F4_DRAME</name>
<dbReference type="PANTHER" id="PTHR21494">
    <property type="entry name" value="ACTIVATING SIGNAL COINTEGRATOR 1 COMPLEX SUBUNIT 2 ASC-1 COMPLEX SUBUNIT P100"/>
    <property type="match status" value="1"/>
</dbReference>
<evidence type="ECO:0000313" key="5">
    <source>
        <dbReference type="Proteomes" id="UP000274756"/>
    </source>
</evidence>
<dbReference type="GO" id="GO:0043130">
    <property type="term" value="F:ubiquitin binding"/>
    <property type="evidence" value="ECO:0007669"/>
    <property type="project" value="InterPro"/>
</dbReference>
<dbReference type="STRING" id="318479.A0A0N4U1F4"/>
<dbReference type="InterPro" id="IPR009060">
    <property type="entry name" value="UBA-like_sf"/>
</dbReference>
<protein>
    <submittedName>
        <fullName evidence="6">CUE domain-containing protein</fullName>
    </submittedName>
</protein>
<reference evidence="6" key="1">
    <citation type="submission" date="2017-02" db="UniProtKB">
        <authorList>
            <consortium name="WormBaseParasite"/>
        </authorList>
    </citation>
    <scope>IDENTIFICATION</scope>
</reference>
<dbReference type="CDD" id="cd14364">
    <property type="entry name" value="CUE_ASCC2"/>
    <property type="match status" value="1"/>
</dbReference>
<dbReference type="OrthoDB" id="5824609at2759"/>
<evidence type="ECO:0000313" key="4">
    <source>
        <dbReference type="Proteomes" id="UP000038040"/>
    </source>
</evidence>
<dbReference type="InterPro" id="IPR052586">
    <property type="entry name" value="ASCC2"/>
</dbReference>
<feature type="region of interest" description="Disordered" evidence="1">
    <location>
        <begin position="655"/>
        <end position="683"/>
    </location>
</feature>
<dbReference type="Pfam" id="PF02845">
    <property type="entry name" value="CUE"/>
    <property type="match status" value="1"/>
</dbReference>
<evidence type="ECO:0000259" key="2">
    <source>
        <dbReference type="Pfam" id="PF02845"/>
    </source>
</evidence>
<dbReference type="AlphaFoldDB" id="A0A0N4U1F4"/>
<proteinExistence type="predicted"/>
<dbReference type="InterPro" id="IPR041800">
    <property type="entry name" value="ASCC2_CUE"/>
</dbReference>
<dbReference type="EMBL" id="UYYG01001151">
    <property type="protein sequence ID" value="VDN54819.1"/>
    <property type="molecule type" value="Genomic_DNA"/>
</dbReference>
<dbReference type="PANTHER" id="PTHR21494:SF0">
    <property type="entry name" value="ACTIVATING SIGNAL COINTEGRATOR 1 COMPLEX SUBUNIT 2"/>
    <property type="match status" value="1"/>
</dbReference>
<feature type="domain" description="CUE" evidence="2">
    <location>
        <begin position="423"/>
        <end position="460"/>
    </location>
</feature>
<evidence type="ECO:0000256" key="1">
    <source>
        <dbReference type="SAM" id="MobiDB-lite"/>
    </source>
</evidence>
<feature type="region of interest" description="Disordered" evidence="1">
    <location>
        <begin position="696"/>
        <end position="765"/>
    </location>
</feature>
<dbReference type="InterPro" id="IPR003892">
    <property type="entry name" value="CUE"/>
</dbReference>
<gene>
    <name evidence="3" type="ORF">DME_LOCUS4792</name>
</gene>
<feature type="compositionally biased region" description="Basic and acidic residues" evidence="1">
    <location>
        <begin position="706"/>
        <end position="719"/>
    </location>
</feature>
<dbReference type="Proteomes" id="UP000274756">
    <property type="component" value="Unassembled WGS sequence"/>
</dbReference>
<feature type="compositionally biased region" description="Basic and acidic residues" evidence="1">
    <location>
        <begin position="754"/>
        <end position="765"/>
    </location>
</feature>
<organism evidence="4 6">
    <name type="scientific">Dracunculus medinensis</name>
    <name type="common">Guinea worm</name>
    <dbReference type="NCBI Taxonomy" id="318479"/>
    <lineage>
        <taxon>Eukaryota</taxon>
        <taxon>Metazoa</taxon>
        <taxon>Ecdysozoa</taxon>
        <taxon>Nematoda</taxon>
        <taxon>Chromadorea</taxon>
        <taxon>Rhabditida</taxon>
        <taxon>Spirurina</taxon>
        <taxon>Dracunculoidea</taxon>
        <taxon>Dracunculidae</taxon>
        <taxon>Dracunculus</taxon>
    </lineage>
</organism>